<dbReference type="Gene3D" id="2.20.25.80">
    <property type="entry name" value="WRKY domain"/>
    <property type="match status" value="1"/>
</dbReference>
<dbReference type="GO" id="GO:0043565">
    <property type="term" value="F:sequence-specific DNA binding"/>
    <property type="evidence" value="ECO:0007669"/>
    <property type="project" value="InterPro"/>
</dbReference>
<keyword evidence="3" id="KW-0238">DNA-binding</keyword>
<dbReference type="Proteomes" id="UP000283530">
    <property type="component" value="Unassembled WGS sequence"/>
</dbReference>
<dbReference type="PROSITE" id="PS50811">
    <property type="entry name" value="WRKY"/>
    <property type="match status" value="1"/>
</dbReference>
<dbReference type="FunFam" id="2.20.25.80:FF:000002">
    <property type="entry name" value="probable WRKY transcription factor 31"/>
    <property type="match status" value="1"/>
</dbReference>
<evidence type="ECO:0000256" key="1">
    <source>
        <dbReference type="ARBA" id="ARBA00004123"/>
    </source>
</evidence>
<reference evidence="8 9" key="1">
    <citation type="journal article" date="2019" name="Nat. Plants">
        <title>Stout camphor tree genome fills gaps in understanding of flowering plant genome evolution.</title>
        <authorList>
            <person name="Chaw S.M."/>
            <person name="Liu Y.C."/>
            <person name="Wu Y.W."/>
            <person name="Wang H.Y."/>
            <person name="Lin C.I."/>
            <person name="Wu C.S."/>
            <person name="Ke H.M."/>
            <person name="Chang L.Y."/>
            <person name="Hsu C.Y."/>
            <person name="Yang H.T."/>
            <person name="Sudianto E."/>
            <person name="Hsu M.H."/>
            <person name="Wu K.P."/>
            <person name="Wang L.N."/>
            <person name="Leebens-Mack J.H."/>
            <person name="Tsai I.J."/>
        </authorList>
    </citation>
    <scope>NUCLEOTIDE SEQUENCE [LARGE SCALE GENOMIC DNA]</scope>
    <source>
        <strain evidence="9">cv. Chaw 1501</strain>
        <tissue evidence="8">Young leaves</tissue>
    </source>
</reference>
<evidence type="ECO:0000256" key="3">
    <source>
        <dbReference type="ARBA" id="ARBA00023125"/>
    </source>
</evidence>
<feature type="region of interest" description="Disordered" evidence="6">
    <location>
        <begin position="212"/>
        <end position="243"/>
    </location>
</feature>
<dbReference type="GO" id="GO:0005634">
    <property type="term" value="C:nucleus"/>
    <property type="evidence" value="ECO:0007669"/>
    <property type="project" value="UniProtKB-SubCell"/>
</dbReference>
<sequence length="501" mass="54802">MDRPQEMALLHPTHSLRHNSGNLDRRNSIQEMDFFSENRRPIASPAPNLQKKDPLERIDPHHVNTGLHLVSGNSGTGLSLIEEKEKPKDKMIPLQVEIDRLSEENQKLRSMLDQITMNYGVLQNQLISAIQQQEQEASKHRLGQMDEKNDMMSRELSAKQFMDPGPSGGAHEASHDETQDLSTSMNNNSTIGVGQKESAHNMVSIARKRPFVADESDQSPHSWEANKNPKLAQPRTTDEATTEYPCRKARVSVRARSDAPMITDGCQWRKYGQKMAKGNPCPRAYYRCTMAIGCPVRKQVQRCAEDKTILITTYEGNHNHPLPPAATAMANTTSAAAKMLLSGSTTSKETHMSPSFFPSLPYTSTMATLSASAPFPTITLDLTHNPNPNPMQFHHSPPPSTPFPFPLSGCAPLLGQPIFLPPKQPIVPMVQLGQRHPSLTEVFTAAIAADPNLSAALAAAITTIMGKPPNSSSGSGSSPSRLTVAPTSPQLPQSCTTFSTN</sequence>
<dbReference type="PANTHER" id="PTHR31429:SF59">
    <property type="entry name" value="WRKY TRANSCRIPTION FACTOR 47-RELATED"/>
    <property type="match status" value="1"/>
</dbReference>
<evidence type="ECO:0000313" key="9">
    <source>
        <dbReference type="Proteomes" id="UP000283530"/>
    </source>
</evidence>
<dbReference type="InterPro" id="IPR036576">
    <property type="entry name" value="WRKY_dom_sf"/>
</dbReference>
<comment type="caution">
    <text evidence="8">The sequence shown here is derived from an EMBL/GenBank/DDBJ whole genome shotgun (WGS) entry which is preliminary data.</text>
</comment>
<dbReference type="InterPro" id="IPR044810">
    <property type="entry name" value="WRKY_plant"/>
</dbReference>
<name>A0A3S3NHC7_9MAGN</name>
<dbReference type="Pfam" id="PF03106">
    <property type="entry name" value="WRKY"/>
    <property type="match status" value="1"/>
</dbReference>
<dbReference type="GO" id="GO:0003700">
    <property type="term" value="F:DNA-binding transcription factor activity"/>
    <property type="evidence" value="ECO:0007669"/>
    <property type="project" value="InterPro"/>
</dbReference>
<keyword evidence="5" id="KW-0539">Nucleus</keyword>
<evidence type="ECO:0000256" key="6">
    <source>
        <dbReference type="SAM" id="MobiDB-lite"/>
    </source>
</evidence>
<dbReference type="SUPFAM" id="SSF118290">
    <property type="entry name" value="WRKY DNA-binding domain"/>
    <property type="match status" value="1"/>
</dbReference>
<dbReference type="AlphaFoldDB" id="A0A3S3NHC7"/>
<evidence type="ECO:0000256" key="2">
    <source>
        <dbReference type="ARBA" id="ARBA00023015"/>
    </source>
</evidence>
<evidence type="ECO:0000256" key="5">
    <source>
        <dbReference type="ARBA" id="ARBA00023242"/>
    </source>
</evidence>
<dbReference type="PANTHER" id="PTHR31429">
    <property type="entry name" value="WRKY TRANSCRIPTION FACTOR 36-RELATED"/>
    <property type="match status" value="1"/>
</dbReference>
<proteinExistence type="predicted"/>
<accession>A0A3S3NHC7</accession>
<evidence type="ECO:0000259" key="7">
    <source>
        <dbReference type="PROSITE" id="PS50811"/>
    </source>
</evidence>
<keyword evidence="4" id="KW-0804">Transcription</keyword>
<feature type="compositionally biased region" description="Low complexity" evidence="6">
    <location>
        <begin position="468"/>
        <end position="480"/>
    </location>
</feature>
<dbReference type="InterPro" id="IPR003657">
    <property type="entry name" value="WRKY_dom"/>
</dbReference>
<evidence type="ECO:0000256" key="4">
    <source>
        <dbReference type="ARBA" id="ARBA00023163"/>
    </source>
</evidence>
<keyword evidence="2" id="KW-0805">Transcription regulation</keyword>
<dbReference type="OrthoDB" id="2020995at2759"/>
<keyword evidence="9" id="KW-1185">Reference proteome</keyword>
<feature type="region of interest" description="Disordered" evidence="6">
    <location>
        <begin position="161"/>
        <end position="182"/>
    </location>
</feature>
<evidence type="ECO:0000313" key="8">
    <source>
        <dbReference type="EMBL" id="RWR95148.1"/>
    </source>
</evidence>
<protein>
    <submittedName>
        <fullName evidence="8">Putative WRKY transcription factor 47</fullName>
    </submittedName>
</protein>
<feature type="compositionally biased region" description="Polar residues" evidence="6">
    <location>
        <begin position="485"/>
        <end position="501"/>
    </location>
</feature>
<gene>
    <name evidence="8" type="ORF">CKAN_02447600</name>
</gene>
<feature type="domain" description="WRKY" evidence="7">
    <location>
        <begin position="257"/>
        <end position="323"/>
    </location>
</feature>
<dbReference type="SMART" id="SM00774">
    <property type="entry name" value="WRKY"/>
    <property type="match status" value="1"/>
</dbReference>
<feature type="region of interest" description="Disordered" evidence="6">
    <location>
        <begin position="468"/>
        <end position="501"/>
    </location>
</feature>
<comment type="subcellular location">
    <subcellularLocation>
        <location evidence="1">Nucleus</location>
    </subcellularLocation>
</comment>
<organism evidence="8 9">
    <name type="scientific">Cinnamomum micranthum f. kanehirae</name>
    <dbReference type="NCBI Taxonomy" id="337451"/>
    <lineage>
        <taxon>Eukaryota</taxon>
        <taxon>Viridiplantae</taxon>
        <taxon>Streptophyta</taxon>
        <taxon>Embryophyta</taxon>
        <taxon>Tracheophyta</taxon>
        <taxon>Spermatophyta</taxon>
        <taxon>Magnoliopsida</taxon>
        <taxon>Magnoliidae</taxon>
        <taxon>Laurales</taxon>
        <taxon>Lauraceae</taxon>
        <taxon>Cinnamomum</taxon>
    </lineage>
</organism>
<dbReference type="EMBL" id="QPKB01000011">
    <property type="protein sequence ID" value="RWR95148.1"/>
    <property type="molecule type" value="Genomic_DNA"/>
</dbReference>